<sequence length="106" mass="11018">MGRIVLVLRLVLADVRHHRPQAAMLLVSITAATATLALGLSLSGATETLYRETREATAGPDVVAFSPGTSSTTITALKSLEDAPGVVAQSGPHRQYHTSLTAHGST</sequence>
<evidence type="ECO:0000256" key="2">
    <source>
        <dbReference type="SAM" id="Phobius"/>
    </source>
</evidence>
<keyword evidence="2" id="KW-0472">Membrane</keyword>
<feature type="region of interest" description="Disordered" evidence="1">
    <location>
        <begin position="87"/>
        <end position="106"/>
    </location>
</feature>
<dbReference type="EMBL" id="JBHTIR010000176">
    <property type="protein sequence ID" value="MFD0850898.1"/>
    <property type="molecule type" value="Genomic_DNA"/>
</dbReference>
<evidence type="ECO:0000256" key="1">
    <source>
        <dbReference type="SAM" id="MobiDB-lite"/>
    </source>
</evidence>
<dbReference type="Proteomes" id="UP001597083">
    <property type="component" value="Unassembled WGS sequence"/>
</dbReference>
<evidence type="ECO:0000313" key="3">
    <source>
        <dbReference type="EMBL" id="MFD0850898.1"/>
    </source>
</evidence>
<keyword evidence="2" id="KW-0812">Transmembrane</keyword>
<organism evidence="3 4">
    <name type="scientific">Actinomadura adrarensis</name>
    <dbReference type="NCBI Taxonomy" id="1819600"/>
    <lineage>
        <taxon>Bacteria</taxon>
        <taxon>Bacillati</taxon>
        <taxon>Actinomycetota</taxon>
        <taxon>Actinomycetes</taxon>
        <taxon>Streptosporangiales</taxon>
        <taxon>Thermomonosporaceae</taxon>
        <taxon>Actinomadura</taxon>
    </lineage>
</organism>
<protein>
    <submittedName>
        <fullName evidence="3">ABC transporter permease</fullName>
    </submittedName>
</protein>
<evidence type="ECO:0000313" key="4">
    <source>
        <dbReference type="Proteomes" id="UP001597083"/>
    </source>
</evidence>
<proteinExistence type="predicted"/>
<gene>
    <name evidence="3" type="ORF">ACFQ07_01535</name>
</gene>
<name>A0ABW3C9F2_9ACTN</name>
<keyword evidence="4" id="KW-1185">Reference proteome</keyword>
<accession>A0ABW3C9F2</accession>
<feature type="compositionally biased region" description="Polar residues" evidence="1">
    <location>
        <begin position="97"/>
        <end position="106"/>
    </location>
</feature>
<keyword evidence="2" id="KW-1133">Transmembrane helix</keyword>
<feature type="transmembrane region" description="Helical" evidence="2">
    <location>
        <begin position="22"/>
        <end position="42"/>
    </location>
</feature>
<feature type="non-terminal residue" evidence="3">
    <location>
        <position position="106"/>
    </location>
</feature>
<reference evidence="4" key="1">
    <citation type="journal article" date="2019" name="Int. J. Syst. Evol. Microbiol.">
        <title>The Global Catalogue of Microorganisms (GCM) 10K type strain sequencing project: providing services to taxonomists for standard genome sequencing and annotation.</title>
        <authorList>
            <consortium name="The Broad Institute Genomics Platform"/>
            <consortium name="The Broad Institute Genome Sequencing Center for Infectious Disease"/>
            <person name="Wu L."/>
            <person name="Ma J."/>
        </authorList>
    </citation>
    <scope>NUCLEOTIDE SEQUENCE [LARGE SCALE GENOMIC DNA]</scope>
    <source>
        <strain evidence="4">JCM 31696</strain>
    </source>
</reference>
<comment type="caution">
    <text evidence="3">The sequence shown here is derived from an EMBL/GenBank/DDBJ whole genome shotgun (WGS) entry which is preliminary data.</text>
</comment>